<organism evidence="2 3">
    <name type="scientific">Paracoccus kondratievae</name>
    <dbReference type="NCBI Taxonomy" id="135740"/>
    <lineage>
        <taxon>Bacteria</taxon>
        <taxon>Pseudomonadati</taxon>
        <taxon>Pseudomonadota</taxon>
        <taxon>Alphaproteobacteria</taxon>
        <taxon>Rhodobacterales</taxon>
        <taxon>Paracoccaceae</taxon>
        <taxon>Paracoccus</taxon>
    </lineage>
</organism>
<keyword evidence="3" id="KW-1185">Reference proteome</keyword>
<keyword evidence="1" id="KW-0175">Coiled coil</keyword>
<sequence length="75" mass="8265">MSGKTDSKTDRLNRIFRAPAPLTALDRTTAEAKLIIEEQTQRRQELTATLRAARLAKEAAEAAKGTLASKARKKK</sequence>
<comment type="caution">
    <text evidence="2">The sequence shown here is derived from an EMBL/GenBank/DDBJ whole genome shotgun (WGS) entry which is preliminary data.</text>
</comment>
<accession>A0AAD3P2C5</accession>
<dbReference type="RefSeq" id="WP_010396230.1">
    <property type="nucleotide sequence ID" value="NZ_BSFH01000097.1"/>
</dbReference>
<evidence type="ECO:0000256" key="1">
    <source>
        <dbReference type="SAM" id="Coils"/>
    </source>
</evidence>
<reference evidence="2" key="1">
    <citation type="journal article" date="2014" name="Int. J. Syst. Evol. Microbiol.">
        <title>Complete genome sequence of Corynebacterium casei LMG S-19264T (=DSM 44701T), isolated from a smear-ripened cheese.</title>
        <authorList>
            <consortium name="US DOE Joint Genome Institute (JGI-PGF)"/>
            <person name="Walter F."/>
            <person name="Albersmeier A."/>
            <person name="Kalinowski J."/>
            <person name="Ruckert C."/>
        </authorList>
    </citation>
    <scope>NUCLEOTIDE SEQUENCE</scope>
    <source>
        <strain evidence="2">VKM B-2222</strain>
    </source>
</reference>
<dbReference type="Proteomes" id="UP001143349">
    <property type="component" value="Unassembled WGS sequence"/>
</dbReference>
<reference evidence="2" key="2">
    <citation type="submission" date="2023-01" db="EMBL/GenBank/DDBJ databases">
        <authorList>
            <person name="Sun Q."/>
            <person name="Evtushenko L."/>
        </authorList>
    </citation>
    <scope>NUCLEOTIDE SEQUENCE</scope>
    <source>
        <strain evidence="2">VKM B-2222</strain>
    </source>
</reference>
<dbReference type="EMBL" id="BSFH01000097">
    <property type="protein sequence ID" value="GLK65961.1"/>
    <property type="molecule type" value="Genomic_DNA"/>
</dbReference>
<protein>
    <submittedName>
        <fullName evidence="2">Uncharacterized protein</fullName>
    </submittedName>
</protein>
<gene>
    <name evidence="2" type="ORF">GCM10017635_34380</name>
</gene>
<name>A0AAD3P2C5_9RHOB</name>
<feature type="coiled-coil region" evidence="1">
    <location>
        <begin position="36"/>
        <end position="63"/>
    </location>
</feature>
<evidence type="ECO:0000313" key="2">
    <source>
        <dbReference type="EMBL" id="GLK65961.1"/>
    </source>
</evidence>
<proteinExistence type="predicted"/>
<dbReference type="AlphaFoldDB" id="A0AAD3P2C5"/>
<evidence type="ECO:0000313" key="3">
    <source>
        <dbReference type="Proteomes" id="UP001143349"/>
    </source>
</evidence>